<dbReference type="SMART" id="SM00297">
    <property type="entry name" value="BROMO"/>
    <property type="match status" value="1"/>
</dbReference>
<keyword evidence="7" id="KW-0007">Acetylation</keyword>
<feature type="domain" description="PWWP" evidence="15">
    <location>
        <begin position="1173"/>
        <end position="1250"/>
    </location>
</feature>
<dbReference type="Pfam" id="PF10513">
    <property type="entry name" value="EPL1"/>
    <property type="match status" value="1"/>
</dbReference>
<keyword evidence="3" id="KW-0479">Metal-binding</keyword>
<feature type="compositionally biased region" description="Basic residues" evidence="12">
    <location>
        <begin position="847"/>
        <end position="860"/>
    </location>
</feature>
<evidence type="ECO:0000256" key="1">
    <source>
        <dbReference type="ARBA" id="ARBA00004123"/>
    </source>
</evidence>
<protein>
    <recommendedName>
        <fullName evidence="19">Peregrin</fullName>
    </recommendedName>
</protein>
<dbReference type="FunFam" id="3.30.40.10:FF:000007">
    <property type="entry name" value="Bromodomain containing 1, isoform CRA_b"/>
    <property type="match status" value="1"/>
</dbReference>
<feature type="compositionally biased region" description="Basic residues" evidence="12">
    <location>
        <begin position="1117"/>
        <end position="1132"/>
    </location>
</feature>
<evidence type="ECO:0000256" key="8">
    <source>
        <dbReference type="ARBA" id="ARBA00023117"/>
    </source>
</evidence>
<feature type="compositionally biased region" description="Basic and acidic residues" evidence="12">
    <location>
        <begin position="1324"/>
        <end position="1354"/>
    </location>
</feature>
<dbReference type="PROSITE" id="PS50014">
    <property type="entry name" value="BROMODOMAIN_2"/>
    <property type="match status" value="1"/>
</dbReference>
<dbReference type="GO" id="GO:0006357">
    <property type="term" value="P:regulation of transcription by RNA polymerase II"/>
    <property type="evidence" value="ECO:0007669"/>
    <property type="project" value="TreeGrafter"/>
</dbReference>
<dbReference type="FunFam" id="2.30.30.140:FF:000008">
    <property type="entry name" value="Bromodomain containing 1, isoform CRA_b"/>
    <property type="match status" value="1"/>
</dbReference>
<dbReference type="Pfam" id="PF13831">
    <property type="entry name" value="PHD_2"/>
    <property type="match status" value="1"/>
</dbReference>
<dbReference type="PANTHER" id="PTHR13793:SF107">
    <property type="entry name" value="BROMODOMAIN-CONTAINING PROTEIN HOMOLOG"/>
    <property type="match status" value="1"/>
</dbReference>
<evidence type="ECO:0008006" key="19">
    <source>
        <dbReference type="Google" id="ProtNLM"/>
    </source>
</evidence>
<dbReference type="InterPro" id="IPR034732">
    <property type="entry name" value="EPHD"/>
</dbReference>
<evidence type="ECO:0000256" key="11">
    <source>
        <dbReference type="PROSITE-ProRule" id="PRU00146"/>
    </source>
</evidence>
<dbReference type="InterPro" id="IPR013087">
    <property type="entry name" value="Znf_C2H2_type"/>
</dbReference>
<dbReference type="Pfam" id="PF13832">
    <property type="entry name" value="zf-HC5HC2H_2"/>
    <property type="match status" value="1"/>
</dbReference>
<dbReference type="Gene3D" id="1.20.920.10">
    <property type="entry name" value="Bromodomain-like"/>
    <property type="match status" value="1"/>
</dbReference>
<feature type="region of interest" description="Disordered" evidence="12">
    <location>
        <begin position="123"/>
        <end position="142"/>
    </location>
</feature>
<dbReference type="OrthoDB" id="20839at2759"/>
<feature type="region of interest" description="Disordered" evidence="12">
    <location>
        <begin position="1289"/>
        <end position="1354"/>
    </location>
</feature>
<evidence type="ECO:0000256" key="9">
    <source>
        <dbReference type="ARBA" id="ARBA00023242"/>
    </source>
</evidence>
<keyword evidence="4" id="KW-0677">Repeat</keyword>
<keyword evidence="2" id="KW-0597">Phosphoprotein</keyword>
<dbReference type="PROSITE" id="PS50812">
    <property type="entry name" value="PWWP"/>
    <property type="match status" value="1"/>
</dbReference>
<dbReference type="InterPro" id="IPR019542">
    <property type="entry name" value="Enhancer_polycomb-like_N"/>
</dbReference>
<dbReference type="InterPro" id="IPR011011">
    <property type="entry name" value="Znf_FYVE_PHD"/>
</dbReference>
<name>A0A7M5WZW0_9CNID</name>
<dbReference type="PROSITE" id="PS01359">
    <property type="entry name" value="ZF_PHD_1"/>
    <property type="match status" value="1"/>
</dbReference>
<comment type="subcellular location">
    <subcellularLocation>
        <location evidence="1">Nucleus</location>
    </subcellularLocation>
</comment>
<dbReference type="SUPFAM" id="SSF47370">
    <property type="entry name" value="Bromodomain"/>
    <property type="match status" value="1"/>
</dbReference>
<dbReference type="PROSITE" id="PS51805">
    <property type="entry name" value="EPHD"/>
    <property type="match status" value="1"/>
</dbReference>
<dbReference type="PROSITE" id="PS00028">
    <property type="entry name" value="ZINC_FINGER_C2H2_1"/>
    <property type="match status" value="1"/>
</dbReference>
<feature type="compositionally biased region" description="Basic and acidic residues" evidence="12">
    <location>
        <begin position="861"/>
        <end position="889"/>
    </location>
</feature>
<dbReference type="PROSITE" id="PS50016">
    <property type="entry name" value="ZF_PHD_2"/>
    <property type="match status" value="1"/>
</dbReference>
<keyword evidence="6" id="KW-0862">Zinc</keyword>
<dbReference type="Proteomes" id="UP000594262">
    <property type="component" value="Unplaced"/>
</dbReference>
<dbReference type="CDD" id="cd15670">
    <property type="entry name" value="ePHD_BRPF"/>
    <property type="match status" value="1"/>
</dbReference>
<feature type="compositionally biased region" description="Basic residues" evidence="12">
    <location>
        <begin position="133"/>
        <end position="142"/>
    </location>
</feature>
<dbReference type="InterPro" id="IPR050701">
    <property type="entry name" value="Histone_Mod_Regulator"/>
</dbReference>
<dbReference type="RefSeq" id="XP_066911379.1">
    <property type="nucleotide sequence ID" value="XM_067055278.1"/>
</dbReference>
<evidence type="ECO:0000256" key="7">
    <source>
        <dbReference type="ARBA" id="ARBA00022990"/>
    </source>
</evidence>
<dbReference type="InterPro" id="IPR019787">
    <property type="entry name" value="Znf_PHD-finger"/>
</dbReference>
<feature type="domain" description="PHD-type" evidence="16">
    <location>
        <begin position="324"/>
        <end position="441"/>
    </location>
</feature>
<organism evidence="17 18">
    <name type="scientific">Clytia hemisphaerica</name>
    <dbReference type="NCBI Taxonomy" id="252671"/>
    <lineage>
        <taxon>Eukaryota</taxon>
        <taxon>Metazoa</taxon>
        <taxon>Cnidaria</taxon>
        <taxon>Hydrozoa</taxon>
        <taxon>Hydroidolina</taxon>
        <taxon>Leptothecata</taxon>
        <taxon>Obeliida</taxon>
        <taxon>Clytiidae</taxon>
        <taxon>Clytia</taxon>
    </lineage>
</organism>
<dbReference type="SUPFAM" id="SSF63748">
    <property type="entry name" value="Tudor/PWWP/MBT"/>
    <property type="match status" value="1"/>
</dbReference>
<evidence type="ECO:0000256" key="10">
    <source>
        <dbReference type="PROSITE-ProRule" id="PRU00035"/>
    </source>
</evidence>
<dbReference type="Gene3D" id="3.30.40.10">
    <property type="entry name" value="Zinc/RING finger domain, C3HC4 (zinc finger)"/>
    <property type="match status" value="2"/>
</dbReference>
<accession>A0A7M5WZW0</accession>
<dbReference type="InterPro" id="IPR000313">
    <property type="entry name" value="PWWP_dom"/>
</dbReference>
<dbReference type="Pfam" id="PF00855">
    <property type="entry name" value="PWWP"/>
    <property type="match status" value="1"/>
</dbReference>
<keyword evidence="9" id="KW-0539">Nucleus</keyword>
<evidence type="ECO:0000259" key="15">
    <source>
        <dbReference type="PROSITE" id="PS50812"/>
    </source>
</evidence>
<dbReference type="InterPro" id="IPR001965">
    <property type="entry name" value="Znf_PHD"/>
</dbReference>
<dbReference type="Gene3D" id="2.30.30.140">
    <property type="match status" value="1"/>
</dbReference>
<feature type="compositionally biased region" description="Polar residues" evidence="12">
    <location>
        <begin position="921"/>
        <end position="935"/>
    </location>
</feature>
<dbReference type="FunFam" id="3.30.40.10:FF:000008">
    <property type="entry name" value="Bromodomain containing 1, isoform CRA_a"/>
    <property type="match status" value="1"/>
</dbReference>
<reference evidence="17" key="1">
    <citation type="submission" date="2021-01" db="UniProtKB">
        <authorList>
            <consortium name="EnsemblMetazoa"/>
        </authorList>
    </citation>
    <scope>IDENTIFICATION</scope>
</reference>
<dbReference type="GeneID" id="136798634"/>
<evidence type="ECO:0000256" key="2">
    <source>
        <dbReference type="ARBA" id="ARBA00022553"/>
    </source>
</evidence>
<keyword evidence="5 11" id="KW-0863">Zinc-finger</keyword>
<dbReference type="RefSeq" id="XP_066911378.1">
    <property type="nucleotide sequence ID" value="XM_067055277.1"/>
</dbReference>
<dbReference type="InterPro" id="IPR019786">
    <property type="entry name" value="Zinc_finger_PHD-type_CS"/>
</dbReference>
<evidence type="ECO:0000259" key="16">
    <source>
        <dbReference type="PROSITE" id="PS51805"/>
    </source>
</evidence>
<keyword evidence="8 10" id="KW-0103">Bromodomain</keyword>
<evidence type="ECO:0000256" key="12">
    <source>
        <dbReference type="SAM" id="MobiDB-lite"/>
    </source>
</evidence>
<evidence type="ECO:0000256" key="3">
    <source>
        <dbReference type="ARBA" id="ARBA00022723"/>
    </source>
</evidence>
<dbReference type="PROSITE" id="PS00633">
    <property type="entry name" value="BROMODOMAIN_1"/>
    <property type="match status" value="1"/>
</dbReference>
<dbReference type="SMART" id="SM00249">
    <property type="entry name" value="PHD"/>
    <property type="match status" value="2"/>
</dbReference>
<feature type="domain" description="Bromo" evidence="13">
    <location>
        <begin position="650"/>
        <end position="720"/>
    </location>
</feature>
<feature type="domain" description="PHD-type" evidence="14">
    <location>
        <begin position="270"/>
        <end position="320"/>
    </location>
</feature>
<feature type="compositionally biased region" description="Polar residues" evidence="12">
    <location>
        <begin position="1088"/>
        <end position="1105"/>
    </location>
</feature>
<dbReference type="GO" id="GO:0008270">
    <property type="term" value="F:zinc ion binding"/>
    <property type="evidence" value="ECO:0007669"/>
    <property type="project" value="UniProtKB-KW"/>
</dbReference>
<dbReference type="PANTHER" id="PTHR13793">
    <property type="entry name" value="PHD FINGER PROTEINS"/>
    <property type="match status" value="1"/>
</dbReference>
<feature type="region of interest" description="Disordered" evidence="12">
    <location>
        <begin position="819"/>
        <end position="1133"/>
    </location>
</feature>
<evidence type="ECO:0000256" key="6">
    <source>
        <dbReference type="ARBA" id="ARBA00022833"/>
    </source>
</evidence>
<dbReference type="SMART" id="SM00293">
    <property type="entry name" value="PWWP"/>
    <property type="match status" value="1"/>
</dbReference>
<feature type="region of interest" description="Disordered" evidence="12">
    <location>
        <begin position="450"/>
        <end position="473"/>
    </location>
</feature>
<evidence type="ECO:0000256" key="4">
    <source>
        <dbReference type="ARBA" id="ARBA00022737"/>
    </source>
</evidence>
<feature type="compositionally biased region" description="Acidic residues" evidence="12">
    <location>
        <begin position="1071"/>
        <end position="1087"/>
    </location>
</feature>
<dbReference type="CDD" id="cd15572">
    <property type="entry name" value="PHD_BRPF"/>
    <property type="match status" value="1"/>
</dbReference>
<dbReference type="InterPro" id="IPR036427">
    <property type="entry name" value="Bromodomain-like_sf"/>
</dbReference>
<feature type="compositionally biased region" description="Low complexity" evidence="12">
    <location>
        <begin position="989"/>
        <end position="1001"/>
    </location>
</feature>
<dbReference type="EnsemblMetazoa" id="CLYHEMT015558.1">
    <property type="protein sequence ID" value="CLYHEMP015558.1"/>
    <property type="gene ID" value="CLYHEMG015558"/>
</dbReference>
<evidence type="ECO:0000259" key="14">
    <source>
        <dbReference type="PROSITE" id="PS50016"/>
    </source>
</evidence>
<evidence type="ECO:0000313" key="17">
    <source>
        <dbReference type="EnsemblMetazoa" id="CLYHEMP015558.1"/>
    </source>
</evidence>
<evidence type="ECO:0000259" key="13">
    <source>
        <dbReference type="PROSITE" id="PS50014"/>
    </source>
</evidence>
<dbReference type="SUPFAM" id="SSF57903">
    <property type="entry name" value="FYVE/PHD zinc finger"/>
    <property type="match status" value="1"/>
</dbReference>
<feature type="compositionally biased region" description="Basic residues" evidence="12">
    <location>
        <begin position="1036"/>
        <end position="1052"/>
    </location>
</feature>
<evidence type="ECO:0000313" key="18">
    <source>
        <dbReference type="Proteomes" id="UP000594262"/>
    </source>
</evidence>
<proteinExistence type="predicted"/>
<dbReference type="InterPro" id="IPR013083">
    <property type="entry name" value="Znf_RING/FYVE/PHD"/>
</dbReference>
<dbReference type="Pfam" id="PF00439">
    <property type="entry name" value="Bromodomain"/>
    <property type="match status" value="1"/>
</dbReference>
<dbReference type="PRINTS" id="PR00503">
    <property type="entry name" value="BROMODOMAIN"/>
</dbReference>
<dbReference type="GO" id="GO:0005634">
    <property type="term" value="C:nucleus"/>
    <property type="evidence" value="ECO:0007669"/>
    <property type="project" value="UniProtKB-SubCell"/>
</dbReference>
<sequence length="1354" mass="154454">MADIAEMLKTLQRQKPPMDCPLCGKEYRSFSGISYHIIKFHPNGQATQPTTPYNTSFSNFNTPASLKKRPLSYADSQRMVEFDIKGSLVRSLLSDQLSIEIESEKTEQTEAGEENATALPEIKTCPKSPAKSTPRKKWRGKSRLVHHKQRSALVEMKRNLQLQEAKKVTLPVAMYSIIPEEDIMEKDVPERKSYFRYIDRTSEELDEDVEYGMDEEDYIWLEGLNDERKNNSLAPVNPEIFEMLMDRLEKESHFETRTVTGDPYNMIDEDAVCSICCDGECSNSNSILFCDMCNLAVHQECYGVPYIPEGQWLCRKCLQSPSKPVSCVLCPTKSGAFKQTDNNQWAHVVCALWIPEVCFANTVFLEPIDSIANIPPARWKLVCYICKKKSGACIQCFKTNCYTAFHVTCAQQGGLHMKIEAGRLENGQPTVKKFAYCDVHMPKDAAPGFGTPSHSDYASDEDSDTSCHSKVSTHSKASNASALKKSAAYQTPSAKLKEVQKKLLEKQSFKMPAVHIPFVPAHRLTKIVSKVAIAKKSQFIQQLQSYWMLKRQSRNGVPLLRRLQVNTGSGINRNQREQTLEEWSQSKELKEQLRYWQQLRHDLERVRLLIELIRKREKIKKEQYRLKQQLVDMKLKPQQLEMERTLMILQERDTTNIFSEPVKPEEAPDYHDFIKKPMDFSTMRHKLAEYEYMNFEQFETDFNLMIQNCLSFNHEDTVYYRTALRMRTQCKPILKAAHKRIKQACIDPQTGIHAEQPQPAAATETTPEEEITKMIENPFMTIDEKIEDLEIKLEITNGIKSALTRLAQQKLLRKEISKLKRQKRRIDNPFSPEHDENGETASSSNKLIHRFKKRGRKRGYHHDSTTTDTKYNGEVKTPDDDSETIHEDQENNLPNGDVNDMNGGGLDTPKKNENGGPVGSLTFTSPEKIVQNPSPGRSRRSGILFKKKQYQPAKPSPLVLYTTTTSEDEQGSNSSSSLKLRLRVDSKSKGSATSSGEESATTRSKTNLHRTRSHDPTVKSSCSGDALTNGGDVSPRKRSSGRTRSPHKRHTRDHTMSAPTLNGSTQHKDEEAIDDDCFVDGVEDATEDSTSSPRKRTYTGSSAYSDTDGPPNEIGPHRRRSHKRGRQKRPKLSFRQEFAHLEGLNDIKYGVYMVNEKETDLLDPKIEPKVLDFLSLIWAKCKGYPSYPALTIDPSMPRCGFQSNGVPIPIPPLDVLEMNDELDRYLILFFDAKRTWQWLPRDKIEPLGIDSRLDEVKLVESKKPSMRKNVQEAYKRAIGFRRRLEIGENSDEELLPSPTEHHDEEGFAQFDDPSPNENTCPFFDTEKESGEKCNGFKEDIDSEALKRSHSDAFS</sequence>
<keyword evidence="18" id="KW-1185">Reference proteome</keyword>
<dbReference type="InterPro" id="IPR018359">
    <property type="entry name" value="Bromodomain_CS"/>
</dbReference>
<dbReference type="InterPro" id="IPR001487">
    <property type="entry name" value="Bromodomain"/>
</dbReference>
<feature type="compositionally biased region" description="Basic residues" evidence="12">
    <location>
        <begin position="937"/>
        <end position="949"/>
    </location>
</feature>
<evidence type="ECO:0000256" key="5">
    <source>
        <dbReference type="ARBA" id="ARBA00022771"/>
    </source>
</evidence>